<proteinExistence type="predicted"/>
<reference evidence="2 3" key="1">
    <citation type="journal article" date="2015" name="Genome Biol. Evol.">
        <title>Comparative Genomics of a Bacterivorous Green Alga Reveals Evolutionary Causalities and Consequences of Phago-Mixotrophic Mode of Nutrition.</title>
        <authorList>
            <person name="Burns J.A."/>
            <person name="Paasch A."/>
            <person name="Narechania A."/>
            <person name="Kim E."/>
        </authorList>
    </citation>
    <scope>NUCLEOTIDE SEQUENCE [LARGE SCALE GENOMIC DNA]</scope>
    <source>
        <strain evidence="2 3">PLY_AMNH</strain>
    </source>
</reference>
<feature type="transmembrane region" description="Helical" evidence="1">
    <location>
        <begin position="869"/>
        <end position="889"/>
    </location>
</feature>
<dbReference type="InterPro" id="IPR011990">
    <property type="entry name" value="TPR-like_helical_dom_sf"/>
</dbReference>
<evidence type="ECO:0000256" key="1">
    <source>
        <dbReference type="SAM" id="Phobius"/>
    </source>
</evidence>
<evidence type="ECO:0000313" key="2">
    <source>
        <dbReference type="EMBL" id="KAK3248894.1"/>
    </source>
</evidence>
<feature type="transmembrane region" description="Helical" evidence="1">
    <location>
        <begin position="783"/>
        <end position="805"/>
    </location>
</feature>
<evidence type="ECO:0000313" key="3">
    <source>
        <dbReference type="Proteomes" id="UP001190700"/>
    </source>
</evidence>
<dbReference type="Proteomes" id="UP001190700">
    <property type="component" value="Unassembled WGS sequence"/>
</dbReference>
<keyword evidence="1" id="KW-0812">Transmembrane</keyword>
<feature type="transmembrane region" description="Helical" evidence="1">
    <location>
        <begin position="729"/>
        <end position="750"/>
    </location>
</feature>
<dbReference type="EMBL" id="LGRX02027733">
    <property type="protein sequence ID" value="KAK3248894.1"/>
    <property type="molecule type" value="Genomic_DNA"/>
</dbReference>
<feature type="transmembrane region" description="Helical" evidence="1">
    <location>
        <begin position="811"/>
        <end position="830"/>
    </location>
</feature>
<sequence>MASHHYTSDIRPLLLDENANDASTSVVVNFMKEQAANYDSRTALDEERSTVVLGVSIRFLERFYSDFLHGHTEVTTAQVVWGKDNDFGNNPSPLDQCIRGATAALACQPSSSFLEYWERKYGKYYDMDNQTQPWFGPCTHFVSHAWLIRFSTLYGALVAYDAESATNVEHMNMSSLNNNNFFYVDIFLINQHVPPWEEVPKRGPDEVLKPPIDQSKRTVLVLAPWHKPVSLSRVWCLYEIITTIQCNAQLDVCLHPGDRGKFVNTLVSNFSRIKRIFEDIACENANASYPEDKDMIFEMIQESIGFDSLNSSVVRRLQEWLLQMVKHEIAMQKNGENHVEDTDDEELAHLIFAYAELARMHNQYDEALGEGRRALKLLEGRLGEGHTETRPLIEFLSSVYKEMERGAEADSLQIKLVADSHEAMPAEKILGYQKQLAQNMPAEDRILMMKSLCREQAKLYGGTHPIVQAAKFSVALLVCECKLPPAMDLKVLLYPSKNGSTDIEAPSNTDELHSVVTKQDSLVRKIVPMLSTARWENFWAYGQPPDVNNGIRVSYIDPPLDLEETSEQIELLSGLLNETAKRGQCGESDDAHVVHTLLARLKPFIADLYLYHLEWKAKLSYLESGNLEEATRQLKEFSQLVPLADFFEPRTLKTLSSNGLGLRAFLQVEIVYLFEPCTLFSWYKRLYTHTLVNVWKRLEEHNVTVVGDVRTPPSKVFMRDAMKVWLCCYLFIGPRGVLLGVIMPAVFGIVKGIRAISSPQAGPAPQQQTNMVSNIDQEQRRPIFFLNHQGNAIIMSMSLGFSYLFTPVENLFQAMFLCYVHYGPFHYCFWRKPVKRENNDADDFNTDIFIWNWGTSDRPEMVRIWVSELAMQPLNVSLFFIHLIAYISIPKPGLSTQADDTDSDTMSTVADVWMVFAPTVLRICWTFFILNPLLGYGVLLVWTHGYLIAQQKAGQNSTQRFTSPCHALGPILGIERQAWVKEISDDLLRICTTGKSLAPATTATVQNAPEI</sequence>
<organism evidence="2 3">
    <name type="scientific">Cymbomonas tetramitiformis</name>
    <dbReference type="NCBI Taxonomy" id="36881"/>
    <lineage>
        <taxon>Eukaryota</taxon>
        <taxon>Viridiplantae</taxon>
        <taxon>Chlorophyta</taxon>
        <taxon>Pyramimonadophyceae</taxon>
        <taxon>Pyramimonadales</taxon>
        <taxon>Pyramimonadaceae</taxon>
        <taxon>Cymbomonas</taxon>
    </lineage>
</organism>
<comment type="caution">
    <text evidence="2">The sequence shown here is derived from an EMBL/GenBank/DDBJ whole genome shotgun (WGS) entry which is preliminary data.</text>
</comment>
<feature type="transmembrane region" description="Helical" evidence="1">
    <location>
        <begin position="920"/>
        <end position="942"/>
    </location>
</feature>
<gene>
    <name evidence="2" type="ORF">CYMTET_41657</name>
</gene>
<keyword evidence="3" id="KW-1185">Reference proteome</keyword>
<accession>A0AAE0C6P7</accession>
<keyword evidence="1" id="KW-0472">Membrane</keyword>
<dbReference type="Gene3D" id="1.25.40.10">
    <property type="entry name" value="Tetratricopeptide repeat domain"/>
    <property type="match status" value="1"/>
</dbReference>
<dbReference type="AlphaFoldDB" id="A0AAE0C6P7"/>
<keyword evidence="1" id="KW-1133">Transmembrane helix</keyword>
<protein>
    <submittedName>
        <fullName evidence="2">Uncharacterized protein</fullName>
    </submittedName>
</protein>
<name>A0AAE0C6P7_9CHLO</name>